<dbReference type="EMBL" id="BAABJJ010000018">
    <property type="protein sequence ID" value="GAA4943165.1"/>
    <property type="molecule type" value="Genomic_DNA"/>
</dbReference>
<proteinExistence type="predicted"/>
<evidence type="ECO:0000313" key="1">
    <source>
        <dbReference type="EMBL" id="GAA4943165.1"/>
    </source>
</evidence>
<comment type="caution">
    <text evidence="1">The sequence shown here is derived from an EMBL/GenBank/DDBJ whole genome shotgun (WGS) entry which is preliminary data.</text>
</comment>
<sequence length="67" mass="7727">MPSFEDEDMSTVFNIWLDSDKSIGMYLDFGIEEFKTRNGSELIVFKNFEKSIGLIASKIQTNLQNDK</sequence>
<keyword evidence="2" id="KW-1185">Reference proteome</keyword>
<gene>
    <name evidence="1" type="ORF">GCM10023314_15310</name>
</gene>
<dbReference type="Proteomes" id="UP001501302">
    <property type="component" value="Unassembled WGS sequence"/>
</dbReference>
<evidence type="ECO:0000313" key="2">
    <source>
        <dbReference type="Proteomes" id="UP001501302"/>
    </source>
</evidence>
<organism evidence="1 2">
    <name type="scientific">Algibacter agarivorans</name>
    <dbReference type="NCBI Taxonomy" id="1109741"/>
    <lineage>
        <taxon>Bacteria</taxon>
        <taxon>Pseudomonadati</taxon>
        <taxon>Bacteroidota</taxon>
        <taxon>Flavobacteriia</taxon>
        <taxon>Flavobacteriales</taxon>
        <taxon>Flavobacteriaceae</taxon>
        <taxon>Algibacter</taxon>
    </lineage>
</organism>
<protein>
    <submittedName>
        <fullName evidence="1">Uncharacterized protein</fullName>
    </submittedName>
</protein>
<name>A0ABP9GGV5_9FLAO</name>
<accession>A0ABP9GGV5</accession>
<reference evidence="2" key="1">
    <citation type="journal article" date="2019" name="Int. J. Syst. Evol. Microbiol.">
        <title>The Global Catalogue of Microorganisms (GCM) 10K type strain sequencing project: providing services to taxonomists for standard genome sequencing and annotation.</title>
        <authorList>
            <consortium name="The Broad Institute Genomics Platform"/>
            <consortium name="The Broad Institute Genome Sequencing Center for Infectious Disease"/>
            <person name="Wu L."/>
            <person name="Ma J."/>
        </authorList>
    </citation>
    <scope>NUCLEOTIDE SEQUENCE [LARGE SCALE GENOMIC DNA]</scope>
    <source>
        <strain evidence="2">JCM 18285</strain>
    </source>
</reference>